<dbReference type="GeneID" id="115923606"/>
<keyword evidence="7" id="KW-1185">Reference proteome</keyword>
<dbReference type="Gene3D" id="3.10.10.10">
    <property type="entry name" value="HIV Type 1 Reverse Transcriptase, subunit A, domain 1"/>
    <property type="match status" value="1"/>
</dbReference>
<keyword evidence="1" id="KW-0479">Metal-binding</keyword>
<reference evidence="6" key="2">
    <citation type="submission" date="2021-01" db="UniProtKB">
        <authorList>
            <consortium name="EnsemblMetazoa"/>
        </authorList>
    </citation>
    <scope>IDENTIFICATION</scope>
</reference>
<dbReference type="RefSeq" id="XP_030840500.1">
    <property type="nucleotide sequence ID" value="XM_030984640.1"/>
</dbReference>
<evidence type="ECO:0000256" key="3">
    <source>
        <dbReference type="SAM" id="MobiDB-lite"/>
    </source>
</evidence>
<keyword evidence="1" id="KW-0863">Zinc-finger</keyword>
<evidence type="ECO:0000313" key="6">
    <source>
        <dbReference type="EnsemblMetazoa" id="XP_030840500"/>
    </source>
</evidence>
<feature type="region of interest" description="Disordered" evidence="3">
    <location>
        <begin position="379"/>
        <end position="405"/>
    </location>
</feature>
<keyword evidence="2" id="KW-0175">Coiled coil</keyword>
<keyword evidence="1" id="KW-0862">Zinc</keyword>
<name>A0A7M7NRT1_STRPU</name>
<dbReference type="PANTHER" id="PTHR47331:SF1">
    <property type="entry name" value="GAG-LIKE PROTEIN"/>
    <property type="match status" value="1"/>
</dbReference>
<dbReference type="GO" id="GO:0008270">
    <property type="term" value="F:zinc ion binding"/>
    <property type="evidence" value="ECO:0007669"/>
    <property type="project" value="UniProtKB-KW"/>
</dbReference>
<proteinExistence type="predicted"/>
<dbReference type="InterPro" id="IPR008042">
    <property type="entry name" value="Retrotrans_Pao"/>
</dbReference>
<dbReference type="InterPro" id="IPR001584">
    <property type="entry name" value="Integrase_cat-core"/>
</dbReference>
<organism evidence="6 7">
    <name type="scientific">Strongylocentrotus purpuratus</name>
    <name type="common">Purple sea urchin</name>
    <dbReference type="NCBI Taxonomy" id="7668"/>
    <lineage>
        <taxon>Eukaryota</taxon>
        <taxon>Metazoa</taxon>
        <taxon>Echinodermata</taxon>
        <taxon>Eleutherozoa</taxon>
        <taxon>Echinozoa</taxon>
        <taxon>Echinoidea</taxon>
        <taxon>Euechinoidea</taxon>
        <taxon>Echinacea</taxon>
        <taxon>Camarodonta</taxon>
        <taxon>Echinidea</taxon>
        <taxon>Strongylocentrotidae</taxon>
        <taxon>Strongylocentrotus</taxon>
    </lineage>
</organism>
<feature type="domain" description="Integrase catalytic" evidence="5">
    <location>
        <begin position="1505"/>
        <end position="1690"/>
    </location>
</feature>
<evidence type="ECO:0000256" key="2">
    <source>
        <dbReference type="SAM" id="Coils"/>
    </source>
</evidence>
<dbReference type="Gene3D" id="1.10.340.70">
    <property type="match status" value="1"/>
</dbReference>
<dbReference type="Proteomes" id="UP000007110">
    <property type="component" value="Unassembled WGS sequence"/>
</dbReference>
<dbReference type="GO" id="GO:0015074">
    <property type="term" value="P:DNA integration"/>
    <property type="evidence" value="ECO:0007669"/>
    <property type="project" value="InterPro"/>
</dbReference>
<feature type="domain" description="CCHC-type" evidence="4">
    <location>
        <begin position="446"/>
        <end position="461"/>
    </location>
</feature>
<dbReference type="Pfam" id="PF17921">
    <property type="entry name" value="Integrase_H2C2"/>
    <property type="match status" value="1"/>
</dbReference>
<feature type="region of interest" description="Disordered" evidence="3">
    <location>
        <begin position="1"/>
        <end position="53"/>
    </location>
</feature>
<dbReference type="GO" id="GO:0003676">
    <property type="term" value="F:nucleic acid binding"/>
    <property type="evidence" value="ECO:0007669"/>
    <property type="project" value="InterPro"/>
</dbReference>
<feature type="compositionally biased region" description="Basic and acidic residues" evidence="3">
    <location>
        <begin position="12"/>
        <end position="41"/>
    </location>
</feature>
<dbReference type="InterPro" id="IPR043502">
    <property type="entry name" value="DNA/RNA_pol_sf"/>
</dbReference>
<dbReference type="Gene3D" id="3.30.420.10">
    <property type="entry name" value="Ribonuclease H-like superfamily/Ribonuclease H"/>
    <property type="match status" value="1"/>
</dbReference>
<evidence type="ECO:0000259" key="4">
    <source>
        <dbReference type="PROSITE" id="PS50158"/>
    </source>
</evidence>
<dbReference type="InterPro" id="IPR040676">
    <property type="entry name" value="DUF5641"/>
</dbReference>
<feature type="compositionally biased region" description="Basic and acidic residues" evidence="3">
    <location>
        <begin position="485"/>
        <end position="494"/>
    </location>
</feature>
<dbReference type="PROSITE" id="PS50158">
    <property type="entry name" value="ZF_CCHC"/>
    <property type="match status" value="1"/>
</dbReference>
<dbReference type="Gene3D" id="3.30.70.270">
    <property type="match status" value="1"/>
</dbReference>
<feature type="compositionally biased region" description="Polar residues" evidence="3">
    <location>
        <begin position="495"/>
        <end position="504"/>
    </location>
</feature>
<evidence type="ECO:0000313" key="7">
    <source>
        <dbReference type="Proteomes" id="UP000007110"/>
    </source>
</evidence>
<dbReference type="InterPro" id="IPR012337">
    <property type="entry name" value="RNaseH-like_sf"/>
</dbReference>
<dbReference type="Pfam" id="PF18701">
    <property type="entry name" value="DUF5641"/>
    <property type="match status" value="1"/>
</dbReference>
<dbReference type="CDD" id="cd01644">
    <property type="entry name" value="RT_pepA17"/>
    <property type="match status" value="1"/>
</dbReference>
<dbReference type="PROSITE" id="PS50994">
    <property type="entry name" value="INTEGRASE"/>
    <property type="match status" value="1"/>
</dbReference>
<reference evidence="7" key="1">
    <citation type="submission" date="2015-02" db="EMBL/GenBank/DDBJ databases">
        <title>Genome sequencing for Strongylocentrotus purpuratus.</title>
        <authorList>
            <person name="Murali S."/>
            <person name="Liu Y."/>
            <person name="Vee V."/>
            <person name="English A."/>
            <person name="Wang M."/>
            <person name="Skinner E."/>
            <person name="Han Y."/>
            <person name="Muzny D.M."/>
            <person name="Worley K.C."/>
            <person name="Gibbs R.A."/>
        </authorList>
    </citation>
    <scope>NUCLEOTIDE SEQUENCE</scope>
</reference>
<dbReference type="SMART" id="SM00343">
    <property type="entry name" value="ZnF_C2HC"/>
    <property type="match status" value="1"/>
</dbReference>
<dbReference type="OMA" id="AQVPDMT"/>
<sequence>MSEKVQASNQHEGSEAGEPKNGVDGDATARSETRASRDAEVKSMASRASISSSVKMREAEVKRQLARMKVVQLQREHKLKREQFELNEKLDRLKIENELENAEAEAKLWQEHETKPQELLQIPEGQTQQRTAEWCTGNVVPVDICNENQDVTSQRVLGEHTMPNAYSCNKNVNSVEHNLSEMMMAMHLPKPDMTCFSGNPIDYWSFCNCFDVNIEHKVQDNRMRLTYLIQFCTGKAREAIENCILLHPDTGYSRARSILQDQFGQNYIVAKAHVDRVICRANLRPSDSQALWDLARDMRRCQMSTSQMGYSADMSSTDTLLKIQSLLPVHLQARWASKAHVAMEQSVIPNFSHMTDFIEQEAKIASNVFGKNIGQSFKSSSSAKRQKGSVGGRASSFAMEGGIDRPNNRKEECPCCKKEHQLETCFKLRDLPQKERFIFLKKSGICFNCLKKAHLARNCPSDSTCKKEGCSLKWKHHTWLHFERKESPNQKNNEDSPSQQNGAGVTTGVECHTIRGRADVRLRVLPVKVRHGAKEVTTWALLDEGSDTSLCEKRLAEELGIVGVNKEFRLTTINGVNTPRKGMEVSMTIQGLQEDTKIDVDRMWTVDVLPISSRSIPCQEDVDKWPHLQGIQLVTAGQAKVQLLIGGDTPEAFWVEEERRGQKKDPYAIRTPLGWTLIGPASSSSHRNSYGIHHISAEELHNQVKRFWEMDSGPGDERVGESVEDVKARTIMEKTVKYIDGHYEIGLPWRQCPPVLPNNRQQAGSRLQSLKKRLQKNGSLHQKYSSVMGEYIRKGFACKVGEGREPVGRVWYLPHHPVINPLKPDKLRIVYDCAAEFQGTSLNSQLLQGPDHTNNLVGVLLRFRQDKIALASDIEGMFHQVRVSPQDIDALRFLWWEEGDLEKPPVEYQMLVHLFGATSSPSCAGFAINKTVQDNKRDFDEGVAETVLDNFYVDDCLKSVSTREEAKKLIPQLNELLRRGGFRLTKWVSNDKEVLSTVETSERAASVVDLDLDHLPIERTLGIMWNMETDTFSFKVKPKEVPATRRGILSSMSSLYDPLGFVAPFIVTAKILLQDLCAQGKGWDEEVGQEELQRWEKWLAEIPELTSINIERCYKPTDFEGVTNELHIFCDASERAYAACAYLRIVGKEGQIHTAFVMGKTRLCPLKKMTIPRLELSAAVLAVQLYQIIQEELRIPIDRVTYWTDSTSVLLYISNESRRFRTFVANRVAKIHKISDKRQWRHVDTLRNSADDGSRGIPARSLDRWLTGPEFLLQEKEVWPEDPASLKKEDVPELDLQNDSEVKKTHVYATSSHDEIDDLMTRYSSWDRLKRGIAWLLRYKQYLRSKGTGNLAERGSLTVQELNNAEVEVIKHVQRHSFPDEYVKGIEKKTRKQGNPLEKLNPVMVDGLLRVGGRLSKAPILDDEKHPMILPNDHHVTKLLVVHHHQKVGHCGMGSTWTSLRERFWINKGGATVRHTIGNCFQCRKRNASRGQQFMADLPEERVTPGEPPFTNTGLDYFGPFPTKHGRSTQKRYGRIFTCLSTRAVHLEMAYSLETDSFIQTLRRFINRRGQPKAIFSDNGTNFKGGQKELKDALAGLNSERVNRYLTQKGIAWHFNPPGASHMGGVWERIIRLVRKILTSLPQQTHTDEALLTLFTEVEAILNGRPLTHLSMDSRDDEPLTPNHLLLLRKNPNLPPGIFVKEDCHLRRHWRQVQYLAGQFWTRWVKEYLPLLQQRQKWTRPNRNFEVDDLVLVVNESTPRGQWPIGRVLTTYPDKRGLVRQVEVRVGPRYYKRPISKLCLLEANVEASS</sequence>
<dbReference type="Pfam" id="PF05380">
    <property type="entry name" value="Peptidase_A17"/>
    <property type="match status" value="1"/>
</dbReference>
<protein>
    <submittedName>
        <fullName evidence="6">Uncharacterized protein</fullName>
    </submittedName>
</protein>
<dbReference type="InterPro" id="IPR036397">
    <property type="entry name" value="RNaseH_sf"/>
</dbReference>
<dbReference type="SUPFAM" id="SSF53098">
    <property type="entry name" value="Ribonuclease H-like"/>
    <property type="match status" value="1"/>
</dbReference>
<dbReference type="InterPro" id="IPR043128">
    <property type="entry name" value="Rev_trsase/Diguanyl_cyclase"/>
</dbReference>
<dbReference type="OrthoDB" id="8046937at2759"/>
<dbReference type="InterPro" id="IPR041588">
    <property type="entry name" value="Integrase_H2C2"/>
</dbReference>
<feature type="coiled-coil region" evidence="2">
    <location>
        <begin position="56"/>
        <end position="112"/>
    </location>
</feature>
<feature type="compositionally biased region" description="Low complexity" evidence="3">
    <location>
        <begin position="42"/>
        <end position="53"/>
    </location>
</feature>
<dbReference type="InterPro" id="IPR001878">
    <property type="entry name" value="Znf_CCHC"/>
</dbReference>
<accession>A0A7M7NRT1</accession>
<dbReference type="KEGG" id="spu:115923606"/>
<evidence type="ECO:0000256" key="1">
    <source>
        <dbReference type="PROSITE-ProRule" id="PRU00047"/>
    </source>
</evidence>
<evidence type="ECO:0000259" key="5">
    <source>
        <dbReference type="PROSITE" id="PS50994"/>
    </source>
</evidence>
<dbReference type="SUPFAM" id="SSF56672">
    <property type="entry name" value="DNA/RNA polymerases"/>
    <property type="match status" value="1"/>
</dbReference>
<feature type="compositionally biased region" description="Polar residues" evidence="3">
    <location>
        <begin position="1"/>
        <end position="11"/>
    </location>
</feature>
<dbReference type="EnsemblMetazoa" id="XM_030984640">
    <property type="protein sequence ID" value="XP_030840500"/>
    <property type="gene ID" value="LOC115923606"/>
</dbReference>
<feature type="region of interest" description="Disordered" evidence="3">
    <location>
        <begin position="485"/>
        <end position="507"/>
    </location>
</feature>
<dbReference type="InParanoid" id="A0A7M7NRT1"/>
<dbReference type="PANTHER" id="PTHR47331">
    <property type="entry name" value="PHD-TYPE DOMAIN-CONTAINING PROTEIN"/>
    <property type="match status" value="1"/>
</dbReference>